<accession>A0AAE7C290</accession>
<dbReference type="Proteomes" id="UP000276901">
    <property type="component" value="Unassembled WGS sequence"/>
</dbReference>
<evidence type="ECO:0000313" key="3">
    <source>
        <dbReference type="EMBL" id="RPE91988.1"/>
    </source>
</evidence>
<evidence type="ECO:0000313" key="2">
    <source>
        <dbReference type="EMBL" id="QIM64398.1"/>
    </source>
</evidence>
<dbReference type="EMBL" id="CP015029">
    <property type="protein sequence ID" value="QIM64398.1"/>
    <property type="molecule type" value="Genomic_DNA"/>
</dbReference>
<reference evidence="2 5" key="1">
    <citation type="submission" date="2016-03" db="EMBL/GenBank/DDBJ databases">
        <authorList>
            <person name="Hansen M.J."/>
            <person name="Bojesen A.M."/>
            <person name="Planet P."/>
        </authorList>
    </citation>
    <scope>NUCLEOTIDE SEQUENCE [LARGE SCALE GENOMIC DNA]</scope>
    <source>
        <strain evidence="2 5">HPA 21</strain>
    </source>
</reference>
<feature type="transmembrane region" description="Helical" evidence="1">
    <location>
        <begin position="44"/>
        <end position="61"/>
    </location>
</feature>
<keyword evidence="4" id="KW-1185">Reference proteome</keyword>
<protein>
    <submittedName>
        <fullName evidence="2">Uncharacterized protein</fullName>
    </submittedName>
</protein>
<evidence type="ECO:0000256" key="1">
    <source>
        <dbReference type="SAM" id="Phobius"/>
    </source>
</evidence>
<evidence type="ECO:0000313" key="5">
    <source>
        <dbReference type="Proteomes" id="UP000502287"/>
    </source>
</evidence>
<dbReference type="KEGG" id="fcl:A4G17_02520"/>
<keyword evidence="1" id="KW-1133">Transmembrane helix</keyword>
<sequence length="66" mass="7942">MKSVFFLFLGYIVISFIVFFSYVALEFVFDTKYIKYELLLKESFADSLYPYGIIIFFKFLFSKKTN</sequence>
<keyword evidence="1" id="KW-0472">Membrane</keyword>
<keyword evidence="1" id="KW-0812">Transmembrane</keyword>
<organism evidence="2 5">
    <name type="scientific">Frederiksenia canicola</name>
    <dbReference type="NCBI Taxonomy" id="123824"/>
    <lineage>
        <taxon>Bacteria</taxon>
        <taxon>Pseudomonadati</taxon>
        <taxon>Pseudomonadota</taxon>
        <taxon>Gammaproteobacteria</taxon>
        <taxon>Pasteurellales</taxon>
        <taxon>Pasteurellaceae</taxon>
        <taxon>Frederiksenia</taxon>
    </lineage>
</organism>
<proteinExistence type="predicted"/>
<dbReference type="Proteomes" id="UP000502287">
    <property type="component" value="Chromosome"/>
</dbReference>
<dbReference type="AlphaFoldDB" id="A0AAE7C290"/>
<dbReference type="EMBL" id="RKQT01000004">
    <property type="protein sequence ID" value="RPE91988.1"/>
    <property type="molecule type" value="Genomic_DNA"/>
</dbReference>
<feature type="transmembrane region" description="Helical" evidence="1">
    <location>
        <begin position="5"/>
        <end position="24"/>
    </location>
</feature>
<gene>
    <name evidence="2" type="ORF">A4G17_02520</name>
    <name evidence="3" type="ORF">EDC49_1787</name>
</gene>
<reference evidence="3 4" key="2">
    <citation type="submission" date="2018-11" db="EMBL/GenBank/DDBJ databases">
        <title>Genomic Encyclopedia of Type Strains, Phase IV (KMG-IV): sequencing the most valuable type-strain genomes for metagenomic binning, comparative biology and taxonomic classification.</title>
        <authorList>
            <person name="Goeker M."/>
        </authorList>
    </citation>
    <scope>NUCLEOTIDE SEQUENCE [LARGE SCALE GENOMIC DNA]</scope>
    <source>
        <strain evidence="3 4">DSM 25797</strain>
    </source>
</reference>
<name>A0AAE7C290_9PAST</name>
<evidence type="ECO:0000313" key="4">
    <source>
        <dbReference type="Proteomes" id="UP000276901"/>
    </source>
</evidence>